<proteinExistence type="predicted"/>
<organism evidence="1 2">
    <name type="scientific">Carnegiea gigantea</name>
    <dbReference type="NCBI Taxonomy" id="171969"/>
    <lineage>
        <taxon>Eukaryota</taxon>
        <taxon>Viridiplantae</taxon>
        <taxon>Streptophyta</taxon>
        <taxon>Embryophyta</taxon>
        <taxon>Tracheophyta</taxon>
        <taxon>Spermatophyta</taxon>
        <taxon>Magnoliopsida</taxon>
        <taxon>eudicotyledons</taxon>
        <taxon>Gunneridae</taxon>
        <taxon>Pentapetalae</taxon>
        <taxon>Caryophyllales</taxon>
        <taxon>Cactineae</taxon>
        <taxon>Cactaceae</taxon>
        <taxon>Cactoideae</taxon>
        <taxon>Echinocereeae</taxon>
        <taxon>Carnegiea</taxon>
    </lineage>
</organism>
<name>A0A9Q1GSI6_9CARY</name>
<gene>
    <name evidence="1" type="ORF">Cgig2_013795</name>
</gene>
<comment type="caution">
    <text evidence="1">The sequence shown here is derived from an EMBL/GenBank/DDBJ whole genome shotgun (WGS) entry which is preliminary data.</text>
</comment>
<sequence length="243" mass="28323">MEDGLRQLKNDFDALDKAVVAREEKKINVYIVHSINEPQIIPPALFTDGFEDFRPDSPITWHKLFGGDAILDSSRGSEYVPNSDELEFSNNNEVVLSNLRKKKSNDEWEVAKNRLVEFKKWREIEAERLSASQGVKAHVEDNRKLMTMKLHRLSLTHLIEEDNKILSKRNLKKGLKVDEHTNFKKLQWEGDVIVNDMAEMLRAKHKIYILEYIRVALMERVVVKSCHRALLPPMHQLLRLMQG</sequence>
<evidence type="ECO:0000313" key="1">
    <source>
        <dbReference type="EMBL" id="KAJ8424335.1"/>
    </source>
</evidence>
<keyword evidence="2" id="KW-1185">Reference proteome</keyword>
<dbReference type="AlphaFoldDB" id="A0A9Q1GSI6"/>
<evidence type="ECO:0000313" key="2">
    <source>
        <dbReference type="Proteomes" id="UP001153076"/>
    </source>
</evidence>
<accession>A0A9Q1GSI6</accession>
<protein>
    <submittedName>
        <fullName evidence="1">Uncharacterized protein</fullName>
    </submittedName>
</protein>
<dbReference type="Proteomes" id="UP001153076">
    <property type="component" value="Unassembled WGS sequence"/>
</dbReference>
<dbReference type="EMBL" id="JAKOGI010001707">
    <property type="protein sequence ID" value="KAJ8424335.1"/>
    <property type="molecule type" value="Genomic_DNA"/>
</dbReference>
<reference evidence="1" key="1">
    <citation type="submission" date="2022-04" db="EMBL/GenBank/DDBJ databases">
        <title>Carnegiea gigantea Genome sequencing and assembly v2.</title>
        <authorList>
            <person name="Copetti D."/>
            <person name="Sanderson M.J."/>
            <person name="Burquez A."/>
            <person name="Wojciechowski M.F."/>
        </authorList>
    </citation>
    <scope>NUCLEOTIDE SEQUENCE</scope>
    <source>
        <strain evidence="1">SGP5-SGP5p</strain>
        <tissue evidence="1">Aerial part</tissue>
    </source>
</reference>